<dbReference type="EMBL" id="CACRXK020016183">
    <property type="protein sequence ID" value="CAB4029453.1"/>
    <property type="molecule type" value="Genomic_DNA"/>
</dbReference>
<evidence type="ECO:0000256" key="1">
    <source>
        <dbReference type="SAM" id="MobiDB-lite"/>
    </source>
</evidence>
<evidence type="ECO:0000313" key="2">
    <source>
        <dbReference type="EMBL" id="CAB4029453.1"/>
    </source>
</evidence>
<protein>
    <submittedName>
        <fullName evidence="2">Uncharacterized protein</fullName>
    </submittedName>
</protein>
<dbReference type="AlphaFoldDB" id="A0A7D9JGR1"/>
<name>A0A7D9JGR1_PARCT</name>
<reference evidence="2" key="1">
    <citation type="submission" date="2020-04" db="EMBL/GenBank/DDBJ databases">
        <authorList>
            <person name="Alioto T."/>
            <person name="Alioto T."/>
            <person name="Gomez Garrido J."/>
        </authorList>
    </citation>
    <scope>NUCLEOTIDE SEQUENCE</scope>
    <source>
        <strain evidence="2">A484AB</strain>
    </source>
</reference>
<dbReference type="Proteomes" id="UP001152795">
    <property type="component" value="Unassembled WGS sequence"/>
</dbReference>
<evidence type="ECO:0000313" key="3">
    <source>
        <dbReference type="Proteomes" id="UP001152795"/>
    </source>
</evidence>
<proteinExistence type="predicted"/>
<feature type="compositionally biased region" description="Low complexity" evidence="1">
    <location>
        <begin position="280"/>
        <end position="297"/>
    </location>
</feature>
<accession>A0A7D9JGR1</accession>
<comment type="caution">
    <text evidence="2">The sequence shown here is derived from an EMBL/GenBank/DDBJ whole genome shotgun (WGS) entry which is preliminary data.</text>
</comment>
<keyword evidence="3" id="KW-1185">Reference proteome</keyword>
<feature type="non-terminal residue" evidence="2">
    <location>
        <position position="304"/>
    </location>
</feature>
<organism evidence="2 3">
    <name type="scientific">Paramuricea clavata</name>
    <name type="common">Red gorgonian</name>
    <name type="synonym">Violescent sea-whip</name>
    <dbReference type="NCBI Taxonomy" id="317549"/>
    <lineage>
        <taxon>Eukaryota</taxon>
        <taxon>Metazoa</taxon>
        <taxon>Cnidaria</taxon>
        <taxon>Anthozoa</taxon>
        <taxon>Octocorallia</taxon>
        <taxon>Malacalcyonacea</taxon>
        <taxon>Plexauridae</taxon>
        <taxon>Paramuricea</taxon>
    </lineage>
</organism>
<feature type="region of interest" description="Disordered" evidence="1">
    <location>
        <begin position="270"/>
        <end position="304"/>
    </location>
</feature>
<gene>
    <name evidence="2" type="ORF">PACLA_8A072623</name>
</gene>
<sequence length="304" mass="33787">MDRYHLTTDGTFRDILCSYLSAYPSLLKLTDRHHLTTDGTYCAMLYLSAYPSVITLTDRHHPTSDAYTGHTSPQQLSAGFMMSVVLYHSDIPVISVEQGTTFGLAKMLYGSVGGHGQIIGLKQRQHSSALACIITQDETILIEREYDIILHALHGTSKERRLDTISPICHHKDVSTYISPKPDAQLRRAKPYSTPRPTILEKDVGNIANLMEFTRNDGLLWSERRDTQRNSNESLAASIIDTEKRQKIVPVTSCSDYVTSRKEMRIDCADEGSDEIRVISPAVSTSPSSASIESPASNQNSPNQ</sequence>